<gene>
    <name evidence="5" type="ORF">FA09DRAFT_339285</name>
</gene>
<feature type="compositionally biased region" description="Low complexity" evidence="3">
    <location>
        <begin position="669"/>
        <end position="689"/>
    </location>
</feature>
<reference evidence="5 6" key="1">
    <citation type="journal article" date="2018" name="Mol. Biol. Evol.">
        <title>Broad Genomic Sampling Reveals a Smut Pathogenic Ancestry of the Fungal Clade Ustilaginomycotina.</title>
        <authorList>
            <person name="Kijpornyongpan T."/>
            <person name="Mondo S.J."/>
            <person name="Barry K."/>
            <person name="Sandor L."/>
            <person name="Lee J."/>
            <person name="Lipzen A."/>
            <person name="Pangilinan J."/>
            <person name="LaButti K."/>
            <person name="Hainaut M."/>
            <person name="Henrissat B."/>
            <person name="Grigoriev I.V."/>
            <person name="Spatafora J.W."/>
            <person name="Aime M.C."/>
        </authorList>
    </citation>
    <scope>NUCLEOTIDE SEQUENCE [LARGE SCALE GENOMIC DNA]</scope>
    <source>
        <strain evidence="5 6">MCA 4186</strain>
    </source>
</reference>
<feature type="compositionally biased region" description="Pro residues" evidence="3">
    <location>
        <begin position="414"/>
        <end position="434"/>
    </location>
</feature>
<feature type="domain" description="C2" evidence="4">
    <location>
        <begin position="14"/>
        <end position="155"/>
    </location>
</feature>
<dbReference type="Gene3D" id="2.60.40.150">
    <property type="entry name" value="C2 domain"/>
    <property type="match status" value="1"/>
</dbReference>
<evidence type="ECO:0000256" key="1">
    <source>
        <dbReference type="ARBA" id="ARBA00022723"/>
    </source>
</evidence>
<evidence type="ECO:0000313" key="5">
    <source>
        <dbReference type="EMBL" id="PWN97271.1"/>
    </source>
</evidence>
<dbReference type="AlphaFoldDB" id="A0A316Z6S7"/>
<evidence type="ECO:0000259" key="4">
    <source>
        <dbReference type="PROSITE" id="PS50004"/>
    </source>
</evidence>
<sequence length="705" mass="74076">MSLERPTLSSHAGGSSGSAASGSANEPQHRGTLVCVVLKAKNLPNKRTIGKQDPYAVLSLNGETQKTDPDKRGGQHPQWDAQLHFEIYEDTEDMLRRVEAAGGGTVKPQRNGTKGKGKIMNVKCYADDKTDPELIGEGIVDLTETLKTGEFDDWVTIKARDRYAGEVYLELTFYSSAAPPKKKKAAARPAMSGGDTYGGAGTFISDLGEEFGPDSDVPRPPAKTGPSHAGIPSSMRPGNGGTGHGGGMSYSRSHAGALSASTDDGASIMRPSSSLAQIDAYQPPYAPARAHSPAPPPPPPRESSYDESAHLRRNSYTPHPPPPAGFPASGADPVDDLLRPLSSMNFAQPSAPSPASQHYAPTTAPSAYYAQPPSAYYPASPAPVAPTPPPHPASAPPGPGGYHDTPAHQAYGHAPPPWQQQPQHQQPPPPPPSQQPQQHELRAPSPAPQPQRPHSAQGGGYHALPSIPSQTQMQHGHSMQGSYSTSTVNAQSLYQSSHLGQPPAPPPPRASSPAPSMAHSTTGSIYAPPPAPQSFFSHSGAAGRAGSPPNGSARPLPTTQPPPPPGGGYYYAPPPPQTSYMSASSSQHFQSAPPPPPPQQQHWRQQPPPPSGLPSQPPPGMYAPPPPAGMPHSMSMAHLYSAPPPPPPPAGQQAYYAPPPPPQQPHTPQPQGTPYYEPYGAPPGQYAQQQPPPPPPPGSYYYHQQ</sequence>
<dbReference type="SMART" id="SM00239">
    <property type="entry name" value="C2"/>
    <property type="match status" value="1"/>
</dbReference>
<dbReference type="RefSeq" id="XP_025597550.1">
    <property type="nucleotide sequence ID" value="XM_025744195.1"/>
</dbReference>
<feature type="compositionally biased region" description="Low complexity" evidence="3">
    <location>
        <begin position="582"/>
        <end position="591"/>
    </location>
</feature>
<name>A0A316Z6S7_9BASI</name>
<dbReference type="PANTHER" id="PTHR46502">
    <property type="entry name" value="C2 DOMAIN-CONTAINING"/>
    <property type="match status" value="1"/>
</dbReference>
<dbReference type="OrthoDB" id="270970at2759"/>
<dbReference type="Pfam" id="PF00168">
    <property type="entry name" value="C2"/>
    <property type="match status" value="1"/>
</dbReference>
<feature type="region of interest" description="Disordered" evidence="3">
    <location>
        <begin position="199"/>
        <end position="705"/>
    </location>
</feature>
<dbReference type="SUPFAM" id="SSF49562">
    <property type="entry name" value="C2 domain (Calcium/lipid-binding domain, CaLB)"/>
    <property type="match status" value="1"/>
</dbReference>
<feature type="compositionally biased region" description="Gly residues" evidence="3">
    <location>
        <begin position="238"/>
        <end position="248"/>
    </location>
</feature>
<keyword evidence="1" id="KW-0479">Metal-binding</keyword>
<proteinExistence type="predicted"/>
<dbReference type="InterPro" id="IPR035892">
    <property type="entry name" value="C2_domain_sf"/>
</dbReference>
<accession>A0A316Z6S7</accession>
<dbReference type="GeneID" id="37271739"/>
<keyword evidence="6" id="KW-1185">Reference proteome</keyword>
<feature type="compositionally biased region" description="Low complexity" evidence="3">
    <location>
        <begin position="358"/>
        <end position="379"/>
    </location>
</feature>
<dbReference type="CDD" id="cd08681">
    <property type="entry name" value="C2_fungal_Inn1p-like"/>
    <property type="match status" value="1"/>
</dbReference>
<feature type="compositionally biased region" description="Pro residues" evidence="3">
    <location>
        <begin position="380"/>
        <end position="399"/>
    </location>
</feature>
<feature type="compositionally biased region" description="Low complexity" evidence="3">
    <location>
        <begin position="9"/>
        <end position="24"/>
    </location>
</feature>
<dbReference type="Proteomes" id="UP000245946">
    <property type="component" value="Unassembled WGS sequence"/>
</dbReference>
<feature type="region of interest" description="Disordered" evidence="3">
    <location>
        <begin position="1"/>
        <end position="29"/>
    </location>
</feature>
<dbReference type="GO" id="GO:0046872">
    <property type="term" value="F:metal ion binding"/>
    <property type="evidence" value="ECO:0007669"/>
    <property type="project" value="UniProtKB-KW"/>
</dbReference>
<feature type="compositionally biased region" description="Pro residues" evidence="3">
    <location>
        <begin position="606"/>
        <end position="629"/>
    </location>
</feature>
<evidence type="ECO:0000256" key="2">
    <source>
        <dbReference type="ARBA" id="ARBA00022837"/>
    </source>
</evidence>
<dbReference type="STRING" id="58919.A0A316Z6S7"/>
<dbReference type="PROSITE" id="PS50004">
    <property type="entry name" value="C2"/>
    <property type="match status" value="1"/>
</dbReference>
<feature type="compositionally biased region" description="Polar residues" evidence="3">
    <location>
        <begin position="259"/>
        <end position="276"/>
    </location>
</feature>
<feature type="compositionally biased region" description="Polar residues" evidence="3">
    <location>
        <begin position="467"/>
        <end position="499"/>
    </location>
</feature>
<dbReference type="InterPro" id="IPR000008">
    <property type="entry name" value="C2_dom"/>
</dbReference>
<evidence type="ECO:0000256" key="3">
    <source>
        <dbReference type="SAM" id="MobiDB-lite"/>
    </source>
</evidence>
<keyword evidence="2" id="KW-0106">Calcium</keyword>
<dbReference type="InterPro" id="IPR037791">
    <property type="entry name" value="C2_fungal_Inn1"/>
</dbReference>
<dbReference type="PANTHER" id="PTHR46502:SF2">
    <property type="entry name" value="16 KDA PHLOEM PROTEIN 2"/>
    <property type="match status" value="1"/>
</dbReference>
<organism evidence="5 6">
    <name type="scientific">Tilletiopsis washingtonensis</name>
    <dbReference type="NCBI Taxonomy" id="58919"/>
    <lineage>
        <taxon>Eukaryota</taxon>
        <taxon>Fungi</taxon>
        <taxon>Dikarya</taxon>
        <taxon>Basidiomycota</taxon>
        <taxon>Ustilaginomycotina</taxon>
        <taxon>Exobasidiomycetes</taxon>
        <taxon>Entylomatales</taxon>
        <taxon>Entylomatales incertae sedis</taxon>
        <taxon>Tilletiopsis</taxon>
    </lineage>
</organism>
<evidence type="ECO:0000313" key="6">
    <source>
        <dbReference type="Proteomes" id="UP000245946"/>
    </source>
</evidence>
<dbReference type="EMBL" id="KZ819295">
    <property type="protein sequence ID" value="PWN97271.1"/>
    <property type="molecule type" value="Genomic_DNA"/>
</dbReference>
<feature type="compositionally biased region" description="Polar residues" evidence="3">
    <location>
        <begin position="342"/>
        <end position="356"/>
    </location>
</feature>
<protein>
    <recommendedName>
        <fullName evidence="4">C2 domain-containing protein</fullName>
    </recommendedName>
</protein>
<feature type="compositionally biased region" description="Pro residues" evidence="3">
    <location>
        <begin position="558"/>
        <end position="577"/>
    </location>
</feature>
<feature type="compositionally biased region" description="Pro residues" evidence="3">
    <location>
        <begin position="657"/>
        <end position="668"/>
    </location>
</feature>